<dbReference type="GO" id="GO:0005789">
    <property type="term" value="C:endoplasmic reticulum membrane"/>
    <property type="evidence" value="ECO:0007669"/>
    <property type="project" value="UniProtKB-SubCell"/>
</dbReference>
<comment type="subcellular location">
    <subcellularLocation>
        <location evidence="5">Endoplasmic reticulum membrane</location>
        <topology evidence="5">Multi-pass membrane protein</topology>
    </subcellularLocation>
    <subcellularLocation>
        <location evidence="1">Membrane</location>
        <topology evidence="1">Multi-pass membrane protein</topology>
    </subcellularLocation>
</comment>
<keyword evidence="6" id="KW-0732">Signal</keyword>
<dbReference type="AlphaFoldDB" id="A0A2I0BCY2"/>
<feature type="chain" id="PRO_5014188872" description="Endoplasmic reticulum transmembrane protein" evidence="6">
    <location>
        <begin position="17"/>
        <end position="129"/>
    </location>
</feature>
<evidence type="ECO:0000256" key="1">
    <source>
        <dbReference type="ARBA" id="ARBA00004141"/>
    </source>
</evidence>
<dbReference type="InterPro" id="IPR008417">
    <property type="entry name" value="BAP29/BAP31"/>
</dbReference>
<keyword evidence="2 5" id="KW-0812">Transmembrane</keyword>
<keyword evidence="3 5" id="KW-1133">Transmembrane helix</keyword>
<evidence type="ECO:0000313" key="9">
    <source>
        <dbReference type="Proteomes" id="UP000236161"/>
    </source>
</evidence>
<dbReference type="GO" id="GO:0070973">
    <property type="term" value="P:protein localization to endoplasmic reticulum exit site"/>
    <property type="evidence" value="ECO:0007669"/>
    <property type="project" value="UniProtKB-UniRule"/>
</dbReference>
<keyword evidence="5" id="KW-0653">Protein transport</keyword>
<dbReference type="EMBL" id="KZ451890">
    <property type="protein sequence ID" value="PKA65652.1"/>
    <property type="molecule type" value="Genomic_DNA"/>
</dbReference>
<organism evidence="8 9">
    <name type="scientific">Apostasia shenzhenica</name>
    <dbReference type="NCBI Taxonomy" id="1088818"/>
    <lineage>
        <taxon>Eukaryota</taxon>
        <taxon>Viridiplantae</taxon>
        <taxon>Streptophyta</taxon>
        <taxon>Embryophyta</taxon>
        <taxon>Tracheophyta</taxon>
        <taxon>Spermatophyta</taxon>
        <taxon>Magnoliopsida</taxon>
        <taxon>Liliopsida</taxon>
        <taxon>Asparagales</taxon>
        <taxon>Orchidaceae</taxon>
        <taxon>Apostasioideae</taxon>
        <taxon>Apostasia</taxon>
    </lineage>
</organism>
<dbReference type="Pfam" id="PF05529">
    <property type="entry name" value="Bap31"/>
    <property type="match status" value="1"/>
</dbReference>
<evidence type="ECO:0000256" key="6">
    <source>
        <dbReference type="SAM" id="SignalP"/>
    </source>
</evidence>
<evidence type="ECO:0000256" key="4">
    <source>
        <dbReference type="ARBA" id="ARBA00023136"/>
    </source>
</evidence>
<evidence type="ECO:0000256" key="2">
    <source>
        <dbReference type="ARBA" id="ARBA00022692"/>
    </source>
</evidence>
<sequence length="129" mass="15175">MALQWFVLECVLVAEAAIAMLLTIPWPKPIKSQIVTFTSYLLQPSGSAIPFAVFNLVDLYWKNEHRMMCSSEICTDEERVRYERSIFKAQKNVILCSLVCLLYWCMHKICKYHKEIQELEEAEKRLKKL</sequence>
<name>A0A2I0BCY2_9ASPA</name>
<dbReference type="Proteomes" id="UP000236161">
    <property type="component" value="Unassembled WGS sequence"/>
</dbReference>
<keyword evidence="9" id="KW-1185">Reference proteome</keyword>
<keyword evidence="5" id="KW-0931">ER-Golgi transport</keyword>
<dbReference type="GO" id="GO:0006888">
    <property type="term" value="P:endoplasmic reticulum to Golgi vesicle-mediated transport"/>
    <property type="evidence" value="ECO:0007669"/>
    <property type="project" value="UniProtKB-UniRule"/>
</dbReference>
<gene>
    <name evidence="8" type="ORF">AXF42_Ash013066</name>
</gene>
<comment type="function">
    <text evidence="5">May play a role in anterograde transport of membrane proteins from the endoplasmic reticulum to the Golgi.</text>
</comment>
<keyword evidence="5" id="KW-0813">Transport</keyword>
<reference evidence="8 9" key="1">
    <citation type="journal article" date="2017" name="Nature">
        <title>The Apostasia genome and the evolution of orchids.</title>
        <authorList>
            <person name="Zhang G.Q."/>
            <person name="Liu K.W."/>
            <person name="Li Z."/>
            <person name="Lohaus R."/>
            <person name="Hsiao Y.Y."/>
            <person name="Niu S.C."/>
            <person name="Wang J.Y."/>
            <person name="Lin Y.C."/>
            <person name="Xu Q."/>
            <person name="Chen L.J."/>
            <person name="Yoshida K."/>
            <person name="Fujiwara S."/>
            <person name="Wang Z.W."/>
            <person name="Zhang Y.Q."/>
            <person name="Mitsuda N."/>
            <person name="Wang M."/>
            <person name="Liu G.H."/>
            <person name="Pecoraro L."/>
            <person name="Huang H.X."/>
            <person name="Xiao X.J."/>
            <person name="Lin M."/>
            <person name="Wu X.Y."/>
            <person name="Wu W.L."/>
            <person name="Chen Y.Y."/>
            <person name="Chang S.B."/>
            <person name="Sakamoto S."/>
            <person name="Ohme-Takagi M."/>
            <person name="Yagi M."/>
            <person name="Zeng S.J."/>
            <person name="Shen C.Y."/>
            <person name="Yeh C.M."/>
            <person name="Luo Y.B."/>
            <person name="Tsai W.C."/>
            <person name="Van de Peer Y."/>
            <person name="Liu Z.J."/>
        </authorList>
    </citation>
    <scope>NUCLEOTIDE SEQUENCE [LARGE SCALE GENOMIC DNA]</scope>
    <source>
        <strain evidence="9">cv. Shenzhen</strain>
        <tissue evidence="8">Stem</tissue>
    </source>
</reference>
<protein>
    <recommendedName>
        <fullName evidence="5">Endoplasmic reticulum transmembrane protein</fullName>
    </recommendedName>
</protein>
<feature type="domain" description="BAP29/BAP31 transmembrane" evidence="7">
    <location>
        <begin position="1"/>
        <end position="123"/>
    </location>
</feature>
<feature type="transmembrane region" description="Helical" evidence="5">
    <location>
        <begin position="40"/>
        <end position="61"/>
    </location>
</feature>
<evidence type="ECO:0000256" key="5">
    <source>
        <dbReference type="RuleBase" id="RU367026"/>
    </source>
</evidence>
<dbReference type="PANTHER" id="PTHR12701">
    <property type="entry name" value="BCR-ASSOCIATED PROTEIN, BAP"/>
    <property type="match status" value="1"/>
</dbReference>
<dbReference type="InterPro" id="IPR040463">
    <property type="entry name" value="BAP29/BAP31_N"/>
</dbReference>
<dbReference type="OrthoDB" id="1901634at2759"/>
<dbReference type="STRING" id="1088818.A0A2I0BCY2"/>
<evidence type="ECO:0000256" key="3">
    <source>
        <dbReference type="ARBA" id="ARBA00022989"/>
    </source>
</evidence>
<accession>A0A2I0BCY2</accession>
<keyword evidence="5" id="KW-0256">Endoplasmic reticulum</keyword>
<comment type="caution">
    <text evidence="5">Lacks conserved residue(s) required for the propagation of feature annotation.</text>
</comment>
<proteinExistence type="inferred from homology"/>
<dbReference type="GO" id="GO:0006886">
    <property type="term" value="P:intracellular protein transport"/>
    <property type="evidence" value="ECO:0007669"/>
    <property type="project" value="UniProtKB-UniRule"/>
</dbReference>
<keyword evidence="4 5" id="KW-0472">Membrane</keyword>
<dbReference type="PANTHER" id="PTHR12701:SF20">
    <property type="entry name" value="ENDOPLASMIC RETICULUM TRANSMEMBRANE PROTEIN"/>
    <property type="match status" value="1"/>
</dbReference>
<feature type="signal peptide" evidence="6">
    <location>
        <begin position="1"/>
        <end position="16"/>
    </location>
</feature>
<evidence type="ECO:0000313" key="8">
    <source>
        <dbReference type="EMBL" id="PKA65652.1"/>
    </source>
</evidence>
<evidence type="ECO:0000259" key="7">
    <source>
        <dbReference type="Pfam" id="PF05529"/>
    </source>
</evidence>
<comment type="similarity">
    <text evidence="5">Belongs to the BCAP29/BCAP31 family.</text>
</comment>